<name>A0ABM1NIZ1_NICVS</name>
<accession>A0ABM1NIZ1</accession>
<evidence type="ECO:0000313" key="3">
    <source>
        <dbReference type="RefSeq" id="XP_017786791.1"/>
    </source>
</evidence>
<dbReference type="Proteomes" id="UP000695000">
    <property type="component" value="Unplaced"/>
</dbReference>
<keyword evidence="2" id="KW-1185">Reference proteome</keyword>
<dbReference type="GeneID" id="108569666"/>
<keyword evidence="1" id="KW-0732">Signal</keyword>
<feature type="chain" id="PRO_5045194178" evidence="1">
    <location>
        <begin position="19"/>
        <end position="145"/>
    </location>
</feature>
<proteinExistence type="predicted"/>
<reference evidence="3" key="1">
    <citation type="submission" date="2025-08" db="UniProtKB">
        <authorList>
            <consortium name="RefSeq"/>
        </authorList>
    </citation>
    <scope>IDENTIFICATION</scope>
    <source>
        <tissue evidence="3">Whole Larva</tissue>
    </source>
</reference>
<feature type="signal peptide" evidence="1">
    <location>
        <begin position="1"/>
        <end position="18"/>
    </location>
</feature>
<dbReference type="RefSeq" id="XP_017786791.1">
    <property type="nucleotide sequence ID" value="XM_017931302.1"/>
</dbReference>
<evidence type="ECO:0000256" key="1">
    <source>
        <dbReference type="SAM" id="SignalP"/>
    </source>
</evidence>
<gene>
    <name evidence="3" type="primary">LOC108569666</name>
</gene>
<protein>
    <submittedName>
        <fullName evidence="3">Collagen alpha-2(I) chain-like</fullName>
    </submittedName>
</protein>
<organism evidence="2 3">
    <name type="scientific">Nicrophorus vespilloides</name>
    <name type="common">Boreal carrion beetle</name>
    <dbReference type="NCBI Taxonomy" id="110193"/>
    <lineage>
        <taxon>Eukaryota</taxon>
        <taxon>Metazoa</taxon>
        <taxon>Ecdysozoa</taxon>
        <taxon>Arthropoda</taxon>
        <taxon>Hexapoda</taxon>
        <taxon>Insecta</taxon>
        <taxon>Pterygota</taxon>
        <taxon>Neoptera</taxon>
        <taxon>Endopterygota</taxon>
        <taxon>Coleoptera</taxon>
        <taxon>Polyphaga</taxon>
        <taxon>Staphyliniformia</taxon>
        <taxon>Silphidae</taxon>
        <taxon>Nicrophorinae</taxon>
        <taxon>Nicrophorus</taxon>
    </lineage>
</organism>
<sequence>MNTFLIFVAMGIVASASASVLLKGINLNYGGSIGPSGIVTGIGAKGPSGSVTGAGAVGPSGIVTGAGAIGPNGPNGLIGIGSLGIEKGLGPIGLGLGPIGLVAPTSGVVLKGIDSGLLGLGSIGKINTGILGLGSVSRIDNGLLW</sequence>
<evidence type="ECO:0000313" key="2">
    <source>
        <dbReference type="Proteomes" id="UP000695000"/>
    </source>
</evidence>